<sequence length="1029" mass="118243">MEDTHKIEHRKPISSLPRIPKRTGTDVDERRKDKDQDDRRLSGSNKRDLDERQDYKDRDSGRNSKKARISQERGLPTMEPVHIHTKLNEDLSALFGNEDQDYRHADTISPRGGGQVGWARYKADHPQDFDSRRSSIEDIDQRQDPLDQRHQAPKVPRDTDFRTPPFSRPPGRSPGYNEPVQRIGQPPSEEDVPQELRIENREQILRKMEMRRKSGELSHQELQTVLRSLSEFDSLQEQKRHHHPGHEPPLLEPEVHRRDERVLPPRLNEPLMDYNSPGKAPIPRQNEPLMEYSSPRKDRSHQHDADIRRDQFRGPDRPKDDRGPREEPVRPSLLGPGPGPRLNKEPDVTGSDRDRPIPGPDPAMNFDVDLRKPTQMDRGPLIDRRPDVEVGRSPVDRPKEVKPSLLGPGPVILKDKEPPIVPKLDPVKRDVEKKEKVFKPKEKKKEGAGLAVGAMLEMLRSENSPDNSQDAPMPKPVVPDALKAPAKENREQKTHRGSQKEERRSKSHREHGRNESHRDERRRDRPRDDRRRDRDAARDENRKDASRDENRKDTPRDENRREPPRDERVPRLVPKPIYDPDRDDRWMMPGGVRIKDGVLNIFPDGTEEIVVNGQPHHYRMGGPKRIIPFKGDQLEAFIEQTRRTLLINGTAVYKVADPVKEVFWGPGPNQRAQVFYHGNPRNMWIDGFLYNLRIDAPPKIIRFRDKEHTVLIDGRDGMLLIDKKEYGTYGGKPRFVRLDDERVEMRFTPPPKNIVIDGLQCQIRLDRKIPFIVMDGVARGIRFDGPPRDVIINGQKFLIPTDRAVEVCIDGIFHMVAFGGPSHEIIIDGNWYELQFNGPPREITVGNQRLLVGLPCPPPDVKILDPIENQSLKEPDVEKSGGKRDKRHGSDDRNSPSFGQKKPVSILDLDIAKPPGLKNKDRLKGSPLYDERSRSPDSHKDRRRRSPHRRHSPDRRGGSPQINDQFNGPSMNQTGPPQPRPPFIPGQPFNQGGPNQPFQHGPNQPFPPNQQFPGPNQPPFSSGPNKRFL</sequence>
<feature type="compositionally biased region" description="Low complexity" evidence="1">
    <location>
        <begin position="1019"/>
        <end position="1029"/>
    </location>
</feature>
<gene>
    <name evidence="2" type="ORF">MGAL_10B047861</name>
</gene>
<feature type="compositionally biased region" description="Basic and acidic residues" evidence="1">
    <location>
        <begin position="918"/>
        <end position="940"/>
    </location>
</feature>
<evidence type="ECO:0000313" key="2">
    <source>
        <dbReference type="EMBL" id="VDI79545.1"/>
    </source>
</evidence>
<accession>A0A8B6HJ59</accession>
<feature type="compositionally biased region" description="Basic and acidic residues" evidence="1">
    <location>
        <begin position="23"/>
        <end position="62"/>
    </location>
</feature>
<dbReference type="OrthoDB" id="343582at2759"/>
<feature type="compositionally biased region" description="Low complexity" evidence="1">
    <location>
        <begin position="986"/>
        <end position="1003"/>
    </location>
</feature>
<reference evidence="2" key="1">
    <citation type="submission" date="2018-11" db="EMBL/GenBank/DDBJ databases">
        <authorList>
            <person name="Alioto T."/>
            <person name="Alioto T."/>
        </authorList>
    </citation>
    <scope>NUCLEOTIDE SEQUENCE</scope>
</reference>
<feature type="compositionally biased region" description="Basic and acidic residues" evidence="1">
    <location>
        <begin position="871"/>
        <end position="894"/>
    </location>
</feature>
<feature type="compositionally biased region" description="Basic and acidic residues" evidence="1">
    <location>
        <begin position="253"/>
        <end position="263"/>
    </location>
</feature>
<feature type="compositionally biased region" description="Basic and acidic residues" evidence="1">
    <location>
        <begin position="425"/>
        <end position="447"/>
    </location>
</feature>
<dbReference type="Proteomes" id="UP000596742">
    <property type="component" value="Unassembled WGS sequence"/>
</dbReference>
<feature type="compositionally biased region" description="Pro residues" evidence="1">
    <location>
        <begin position="976"/>
        <end position="985"/>
    </location>
</feature>
<feature type="region of interest" description="Disordered" evidence="1">
    <location>
        <begin position="862"/>
        <end position="1029"/>
    </location>
</feature>
<dbReference type="AlphaFoldDB" id="A0A8B6HJ59"/>
<protein>
    <submittedName>
        <fullName evidence="2">Pre-mRNA cleavage complex 2 protein Pcf11</fullName>
    </submittedName>
</protein>
<keyword evidence="3" id="KW-1185">Reference proteome</keyword>
<feature type="compositionally biased region" description="Basic and acidic residues" evidence="1">
    <location>
        <begin position="485"/>
        <end position="504"/>
    </location>
</feature>
<feature type="region of interest" description="Disordered" evidence="1">
    <location>
        <begin position="102"/>
        <end position="197"/>
    </location>
</feature>
<proteinExistence type="predicted"/>
<comment type="caution">
    <text evidence="2">The sequence shown here is derived from an EMBL/GenBank/DDBJ whole genome shotgun (WGS) entry which is preliminary data.</text>
</comment>
<feature type="compositionally biased region" description="Polar residues" evidence="1">
    <location>
        <begin position="461"/>
        <end position="470"/>
    </location>
</feature>
<evidence type="ECO:0000313" key="3">
    <source>
        <dbReference type="Proteomes" id="UP000596742"/>
    </source>
</evidence>
<name>A0A8B6HJ59_MYTGA</name>
<feature type="region of interest" description="Disordered" evidence="1">
    <location>
        <begin position="1"/>
        <end position="81"/>
    </location>
</feature>
<feature type="compositionally biased region" description="Basic and acidic residues" evidence="1">
    <location>
        <begin position="512"/>
        <end position="570"/>
    </location>
</feature>
<organism evidence="2 3">
    <name type="scientific">Mytilus galloprovincialis</name>
    <name type="common">Mediterranean mussel</name>
    <dbReference type="NCBI Taxonomy" id="29158"/>
    <lineage>
        <taxon>Eukaryota</taxon>
        <taxon>Metazoa</taxon>
        <taxon>Spiralia</taxon>
        <taxon>Lophotrochozoa</taxon>
        <taxon>Mollusca</taxon>
        <taxon>Bivalvia</taxon>
        <taxon>Autobranchia</taxon>
        <taxon>Pteriomorphia</taxon>
        <taxon>Mytilida</taxon>
        <taxon>Mytiloidea</taxon>
        <taxon>Mytilidae</taxon>
        <taxon>Mytilinae</taxon>
        <taxon>Mytilus</taxon>
    </lineage>
</organism>
<feature type="compositionally biased region" description="Basic and acidic residues" evidence="1">
    <location>
        <begin position="121"/>
        <end position="161"/>
    </location>
</feature>
<feature type="compositionally biased region" description="Basic and acidic residues" evidence="1">
    <location>
        <begin position="294"/>
        <end position="329"/>
    </location>
</feature>
<feature type="compositionally biased region" description="Basic residues" evidence="1">
    <location>
        <begin position="941"/>
        <end position="953"/>
    </location>
</feature>
<feature type="compositionally biased region" description="Basic and acidic residues" evidence="1">
    <location>
        <begin position="368"/>
        <end position="402"/>
    </location>
</feature>
<feature type="compositionally biased region" description="Basic and acidic residues" evidence="1">
    <location>
        <begin position="342"/>
        <end position="356"/>
    </location>
</feature>
<feature type="compositionally biased region" description="Pro residues" evidence="1">
    <location>
        <begin position="1004"/>
        <end position="1018"/>
    </location>
</feature>
<feature type="region of interest" description="Disordered" evidence="1">
    <location>
        <begin position="228"/>
        <end position="584"/>
    </location>
</feature>
<dbReference type="EMBL" id="UYJE01010079">
    <property type="protein sequence ID" value="VDI79545.1"/>
    <property type="molecule type" value="Genomic_DNA"/>
</dbReference>
<evidence type="ECO:0000256" key="1">
    <source>
        <dbReference type="SAM" id="MobiDB-lite"/>
    </source>
</evidence>
<feature type="compositionally biased region" description="Polar residues" evidence="1">
    <location>
        <begin position="960"/>
        <end position="974"/>
    </location>
</feature>